<feature type="region of interest" description="Disordered" evidence="9">
    <location>
        <begin position="1"/>
        <end position="25"/>
    </location>
</feature>
<feature type="domain" description="Cation-transporting P-type ATPase N-terminal" evidence="11">
    <location>
        <begin position="32"/>
        <end position="100"/>
    </location>
</feature>
<feature type="transmembrane region" description="Helical" evidence="10">
    <location>
        <begin position="830"/>
        <end position="853"/>
    </location>
</feature>
<feature type="transmembrane region" description="Helical" evidence="10">
    <location>
        <begin position="735"/>
        <end position="761"/>
    </location>
</feature>
<dbReference type="Proteomes" id="UP000005952">
    <property type="component" value="Chromosome"/>
</dbReference>
<dbReference type="SFLD" id="SFLDS00003">
    <property type="entry name" value="Haloacid_Dehalogenase"/>
    <property type="match status" value="1"/>
</dbReference>
<name>N0B9N7_9HYPH</name>
<dbReference type="GO" id="GO:1990573">
    <property type="term" value="P:potassium ion import across plasma membrane"/>
    <property type="evidence" value="ECO:0007669"/>
    <property type="project" value="TreeGrafter"/>
</dbReference>
<keyword evidence="7 10" id="KW-1133">Transmembrane helix</keyword>
<dbReference type="InterPro" id="IPR036412">
    <property type="entry name" value="HAD-like_sf"/>
</dbReference>
<dbReference type="Gene3D" id="1.20.1110.10">
    <property type="entry name" value="Calcium-transporting ATPase, transmembrane domain"/>
    <property type="match status" value="2"/>
</dbReference>
<dbReference type="SUPFAM" id="SSF81660">
    <property type="entry name" value="Metal cation-transporting ATPase, ATP-binding domain N"/>
    <property type="match status" value="1"/>
</dbReference>
<evidence type="ECO:0000256" key="5">
    <source>
        <dbReference type="ARBA" id="ARBA00022840"/>
    </source>
</evidence>
<evidence type="ECO:0000256" key="6">
    <source>
        <dbReference type="ARBA" id="ARBA00022967"/>
    </source>
</evidence>
<dbReference type="Gene3D" id="3.40.50.1000">
    <property type="entry name" value="HAD superfamily/HAD-like"/>
    <property type="match status" value="2"/>
</dbReference>
<dbReference type="KEGG" id="hdt:HYPDE_40348"/>
<dbReference type="EMBL" id="CP005587">
    <property type="protein sequence ID" value="AGK59738.1"/>
    <property type="molecule type" value="Genomic_DNA"/>
</dbReference>
<dbReference type="Pfam" id="PF00122">
    <property type="entry name" value="E1-E2_ATPase"/>
    <property type="match status" value="1"/>
</dbReference>
<feature type="transmembrane region" description="Helical" evidence="10">
    <location>
        <begin position="301"/>
        <end position="317"/>
    </location>
</feature>
<comment type="subcellular location">
    <subcellularLocation>
        <location evidence="1">Membrane</location>
        <topology evidence="1">Multi-pass membrane protein</topology>
    </subcellularLocation>
</comment>
<evidence type="ECO:0000256" key="7">
    <source>
        <dbReference type="ARBA" id="ARBA00022989"/>
    </source>
</evidence>
<reference evidence="12 13" key="1">
    <citation type="journal article" date="2013" name="Genome Announc.">
        <title>Genome sequences for three denitrifying bacterial strains isolated from a uranium- and nitrate-contaminated subsurface environment.</title>
        <authorList>
            <person name="Venkatramanan R."/>
            <person name="Prakash O."/>
            <person name="Woyke T."/>
            <person name="Chain P."/>
            <person name="Goodwin L.A."/>
            <person name="Watson D."/>
            <person name="Brooks S."/>
            <person name="Kostka J.E."/>
            <person name="Green S.J."/>
        </authorList>
    </citation>
    <scope>NUCLEOTIDE SEQUENCE [LARGE SCALE GENOMIC DNA]</scope>
    <source>
        <strain evidence="12 13">1NES1</strain>
    </source>
</reference>
<evidence type="ECO:0000256" key="1">
    <source>
        <dbReference type="ARBA" id="ARBA00004141"/>
    </source>
</evidence>
<feature type="transmembrane region" description="Helical" evidence="10">
    <location>
        <begin position="806"/>
        <end position="824"/>
    </location>
</feature>
<dbReference type="InterPro" id="IPR050510">
    <property type="entry name" value="Cation_transp_ATPase_P-type"/>
</dbReference>
<dbReference type="AlphaFoldDB" id="N0B9N7"/>
<protein>
    <submittedName>
        <fullName evidence="12">Cation-transporting ATPase</fullName>
    </submittedName>
</protein>
<dbReference type="InterPro" id="IPR004014">
    <property type="entry name" value="ATPase_P-typ_cation-transptr_N"/>
</dbReference>
<dbReference type="PANTHER" id="PTHR43294">
    <property type="entry name" value="SODIUM/POTASSIUM-TRANSPORTING ATPASE SUBUNIT ALPHA"/>
    <property type="match status" value="1"/>
</dbReference>
<keyword evidence="4" id="KW-0547">Nucleotide-binding</keyword>
<dbReference type="InterPro" id="IPR023214">
    <property type="entry name" value="HAD_sf"/>
</dbReference>
<evidence type="ECO:0000256" key="4">
    <source>
        <dbReference type="ARBA" id="ARBA00022741"/>
    </source>
</evidence>
<dbReference type="PANTHER" id="PTHR43294:SF20">
    <property type="entry name" value="P-TYPE ATPASE"/>
    <property type="match status" value="1"/>
</dbReference>
<dbReference type="InterPro" id="IPR023298">
    <property type="entry name" value="ATPase_P-typ_TM_dom_sf"/>
</dbReference>
<dbReference type="PROSITE" id="PS00154">
    <property type="entry name" value="ATPASE_E1_E2"/>
    <property type="match status" value="1"/>
</dbReference>
<proteinExistence type="inferred from homology"/>
<evidence type="ECO:0000256" key="8">
    <source>
        <dbReference type="ARBA" id="ARBA00023136"/>
    </source>
</evidence>
<dbReference type="GO" id="GO:0005886">
    <property type="term" value="C:plasma membrane"/>
    <property type="evidence" value="ECO:0007669"/>
    <property type="project" value="TreeGrafter"/>
</dbReference>
<dbReference type="Gene3D" id="2.70.150.10">
    <property type="entry name" value="Calcium-transporting ATPase, cytoplasmic transduction domain A"/>
    <property type="match status" value="1"/>
</dbReference>
<dbReference type="InterPro" id="IPR059000">
    <property type="entry name" value="ATPase_P-type_domA"/>
</dbReference>
<dbReference type="InterPro" id="IPR001757">
    <property type="entry name" value="P_typ_ATPase"/>
</dbReference>
<dbReference type="SFLD" id="SFLDG00002">
    <property type="entry name" value="C1.7:_P-type_atpase_like"/>
    <property type="match status" value="1"/>
</dbReference>
<feature type="compositionally biased region" description="Low complexity" evidence="9">
    <location>
        <begin position="9"/>
        <end position="25"/>
    </location>
</feature>
<dbReference type="SUPFAM" id="SSF81665">
    <property type="entry name" value="Calcium ATPase, transmembrane domain M"/>
    <property type="match status" value="1"/>
</dbReference>
<dbReference type="GO" id="GO:0036376">
    <property type="term" value="P:sodium ion export across plasma membrane"/>
    <property type="evidence" value="ECO:0007669"/>
    <property type="project" value="TreeGrafter"/>
</dbReference>
<dbReference type="Pfam" id="PF00689">
    <property type="entry name" value="Cation_ATPase_C"/>
    <property type="match status" value="1"/>
</dbReference>
<evidence type="ECO:0000256" key="3">
    <source>
        <dbReference type="ARBA" id="ARBA00022692"/>
    </source>
</evidence>
<dbReference type="eggNOG" id="COG0474">
    <property type="taxonomic scope" value="Bacteria"/>
</dbReference>
<dbReference type="SUPFAM" id="SSF81653">
    <property type="entry name" value="Calcium ATPase, transduction domain A"/>
    <property type="match status" value="1"/>
</dbReference>
<dbReference type="STRING" id="670307.HYPDE_40348"/>
<dbReference type="InterPro" id="IPR023299">
    <property type="entry name" value="ATPase_P-typ_cyto_dom_N"/>
</dbReference>
<dbReference type="Pfam" id="PF00690">
    <property type="entry name" value="Cation_ATPase_N"/>
    <property type="match status" value="1"/>
</dbReference>
<keyword evidence="13" id="KW-1185">Reference proteome</keyword>
<dbReference type="InterPro" id="IPR044492">
    <property type="entry name" value="P_typ_ATPase_HD_dom"/>
</dbReference>
<evidence type="ECO:0000256" key="10">
    <source>
        <dbReference type="SAM" id="Phobius"/>
    </source>
</evidence>
<gene>
    <name evidence="12" type="ORF">HYPDE_40348</name>
</gene>
<feature type="transmembrane region" description="Helical" evidence="10">
    <location>
        <begin position="260"/>
        <end position="281"/>
    </location>
</feature>
<dbReference type="GO" id="GO:0030007">
    <property type="term" value="P:intracellular potassium ion homeostasis"/>
    <property type="evidence" value="ECO:0007669"/>
    <property type="project" value="TreeGrafter"/>
</dbReference>
<dbReference type="PRINTS" id="PR00120">
    <property type="entry name" value="HATPASE"/>
</dbReference>
<feature type="transmembrane region" description="Helical" evidence="10">
    <location>
        <begin position="773"/>
        <end position="794"/>
    </location>
</feature>
<keyword evidence="3 10" id="KW-0812">Transmembrane</keyword>
<dbReference type="InterPro" id="IPR018303">
    <property type="entry name" value="ATPase_P-typ_P_site"/>
</dbReference>
<dbReference type="GO" id="GO:0005391">
    <property type="term" value="F:P-type sodium:potassium-exchanging transporter activity"/>
    <property type="evidence" value="ECO:0007669"/>
    <property type="project" value="TreeGrafter"/>
</dbReference>
<evidence type="ECO:0000313" key="13">
    <source>
        <dbReference type="Proteomes" id="UP000005952"/>
    </source>
</evidence>
<dbReference type="Gene3D" id="3.40.1110.10">
    <property type="entry name" value="Calcium-transporting ATPase, cytoplasmic domain N"/>
    <property type="match status" value="1"/>
</dbReference>
<keyword evidence="6" id="KW-1278">Translocase</keyword>
<dbReference type="HOGENOM" id="CLU_002360_4_1_5"/>
<comment type="similarity">
    <text evidence="2">Belongs to the cation transport ATPase (P-type) (TC 3.A.3) family. Type IIA subfamily.</text>
</comment>
<evidence type="ECO:0000256" key="2">
    <source>
        <dbReference type="ARBA" id="ARBA00005675"/>
    </source>
</evidence>
<keyword evidence="8 10" id="KW-0472">Membrane</keyword>
<dbReference type="GO" id="GO:1902600">
    <property type="term" value="P:proton transmembrane transport"/>
    <property type="evidence" value="ECO:0007669"/>
    <property type="project" value="TreeGrafter"/>
</dbReference>
<dbReference type="NCBIfam" id="TIGR01494">
    <property type="entry name" value="ATPase_P-type"/>
    <property type="match status" value="2"/>
</dbReference>
<evidence type="ECO:0000313" key="12">
    <source>
        <dbReference type="EMBL" id="AGK59738.1"/>
    </source>
</evidence>
<dbReference type="SMART" id="SM00831">
    <property type="entry name" value="Cation_ATPase_N"/>
    <property type="match status" value="1"/>
</dbReference>
<dbReference type="InterPro" id="IPR006068">
    <property type="entry name" value="ATPase_P-typ_cation-transptr_C"/>
</dbReference>
<dbReference type="SFLD" id="SFLDF00027">
    <property type="entry name" value="p-type_atpase"/>
    <property type="match status" value="1"/>
</dbReference>
<keyword evidence="5" id="KW-0067">ATP-binding</keyword>
<dbReference type="SUPFAM" id="SSF56784">
    <property type="entry name" value="HAD-like"/>
    <property type="match status" value="1"/>
</dbReference>
<evidence type="ECO:0000259" key="11">
    <source>
        <dbReference type="SMART" id="SM00831"/>
    </source>
</evidence>
<dbReference type="Pfam" id="PF13246">
    <property type="entry name" value="Cation_ATPase"/>
    <property type="match status" value="1"/>
</dbReference>
<dbReference type="InterPro" id="IPR008250">
    <property type="entry name" value="ATPase_P-typ_transduc_dom_A_sf"/>
</dbReference>
<evidence type="ECO:0000256" key="9">
    <source>
        <dbReference type="SAM" id="MobiDB-lite"/>
    </source>
</evidence>
<dbReference type="GO" id="GO:0016887">
    <property type="term" value="F:ATP hydrolysis activity"/>
    <property type="evidence" value="ECO:0007669"/>
    <property type="project" value="InterPro"/>
</dbReference>
<dbReference type="GO" id="GO:0005524">
    <property type="term" value="F:ATP binding"/>
    <property type="evidence" value="ECO:0007669"/>
    <property type="project" value="UniProtKB-KW"/>
</dbReference>
<sequence>MRSRRHSHAGNPAADAPASAGSSIASQSGNVRRAVIDPDFAVEARGLTTAEAGRRLAEIGPNRIPARDRESLWSELLESLREPLVLLLLAVGSLYAVFGELHDALIVFGVIGLVALTEAAIEWRAGRAVAALSALAEPKVLVWRDGALADIPIEALVPGDLIELRAGSRVPADARLVESQDLAADESLVTGESEPVPRGAGDPESVALLAGTAIVRGAGRAVVTATGAASTLGRIAGLVAETKQPKTPLQLRMGELARTLLWAAIGVSVLIPLIGIAAGQSPKEMLLTGLSLAFATIPEELPVLIVVVLGLGSLRLARRGAIVRRLVAAETLGAVTVVCTDKTGTLTENRMALTDTIPAVTLAGHRATPPETIDRVLCSAALASEPAMIDPIDRAIRSAAEGHGITRATEQHFPFDQTRRLASGYAAVADGRVEIGIKGAPEAVLERCSAWRDGDGVRPLDEPMRATFLRAAAERGRGGRILAIASRMLAAQPPSRDVSETELVLEGLVVLRDPVRAAVPAAMAALGSAGISVSIITGDQPSTALTVAAEAGIRHAHILTGAELQGLDANTLARRTADGAIVARAEPADKLRIVSALTEAGEVVMVTGDGVNDAPALRAAAVGVAMGRVGSDVARQAAQVVLTDDSFATLVEAVREGRRLYDNFRKAIRYYLAVKVALVLASAAAAILGLPLPFTPVQIVVLELFMDLGASLAFVGQPAEPDVMCRPPRDPDARFFDHGMVLGLLAGGVTLAAIVFASFWIGLDRFGLSGARTVALVTWMIGHAALGLAMAGGVRNPVSLLRNGVLLMWIGAAFLFAAGLLWFAPLRDALHGAAVSLDIVAICAGLAALVPLWTAALGPPQPPAARNLTASRPAPTSSQELP</sequence>
<organism evidence="12 13">
    <name type="scientific">Hyphomicrobium denitrificans 1NES1</name>
    <dbReference type="NCBI Taxonomy" id="670307"/>
    <lineage>
        <taxon>Bacteria</taxon>
        <taxon>Pseudomonadati</taxon>
        <taxon>Pseudomonadota</taxon>
        <taxon>Alphaproteobacteria</taxon>
        <taxon>Hyphomicrobiales</taxon>
        <taxon>Hyphomicrobiaceae</taxon>
        <taxon>Hyphomicrobium</taxon>
    </lineage>
</organism>
<dbReference type="PRINTS" id="PR00119">
    <property type="entry name" value="CATATPASE"/>
</dbReference>
<feature type="transmembrane region" description="Helical" evidence="10">
    <location>
        <begin position="668"/>
        <end position="690"/>
    </location>
</feature>
<accession>N0B9N7</accession>
<dbReference type="GO" id="GO:0006883">
    <property type="term" value="P:intracellular sodium ion homeostasis"/>
    <property type="evidence" value="ECO:0007669"/>
    <property type="project" value="TreeGrafter"/>
</dbReference>